<dbReference type="InterPro" id="IPR001753">
    <property type="entry name" value="Enoyl-CoA_hydra/iso"/>
</dbReference>
<comment type="similarity">
    <text evidence="1">Belongs to the enoyl-CoA hydratase/isomerase family.</text>
</comment>
<dbReference type="AlphaFoldDB" id="A0A1J5RI48"/>
<name>A0A1J5RI48_9ZZZZ</name>
<proteinExistence type="inferred from homology"/>
<dbReference type="SUPFAM" id="SSF52096">
    <property type="entry name" value="ClpP/crotonase"/>
    <property type="match status" value="1"/>
</dbReference>
<evidence type="ECO:0000256" key="2">
    <source>
        <dbReference type="ARBA" id="ARBA00023239"/>
    </source>
</evidence>
<keyword evidence="2 3" id="KW-0456">Lyase</keyword>
<dbReference type="InterPro" id="IPR018376">
    <property type="entry name" value="Enoyl-CoA_hyd/isom_CS"/>
</dbReference>
<accession>A0A1J5RI48</accession>
<dbReference type="InterPro" id="IPR029045">
    <property type="entry name" value="ClpP/crotonase-like_dom_sf"/>
</dbReference>
<dbReference type="GO" id="GO:0006635">
    <property type="term" value="P:fatty acid beta-oxidation"/>
    <property type="evidence" value="ECO:0007669"/>
    <property type="project" value="TreeGrafter"/>
</dbReference>
<dbReference type="Gene3D" id="1.10.12.10">
    <property type="entry name" value="Lyase 2-enoyl-coa Hydratase, Chain A, domain 2"/>
    <property type="match status" value="1"/>
</dbReference>
<dbReference type="EMBL" id="MLJW01000252">
    <property type="protein sequence ID" value="OIQ91679.1"/>
    <property type="molecule type" value="Genomic_DNA"/>
</dbReference>
<dbReference type="CDD" id="cd06558">
    <property type="entry name" value="crotonase-like"/>
    <property type="match status" value="1"/>
</dbReference>
<evidence type="ECO:0000313" key="3">
    <source>
        <dbReference type="EMBL" id="OIQ91679.1"/>
    </source>
</evidence>
<sequence length="256" mass="27440">MPTVILERPIENIALVRLNRPEAKNALNTELRGLLAEHFRQLGDDPSVRCIVLTGNAGVFAAGADLKEIVDADPVNMMQRRILYFWKIIAGCPKPVIAAVNGPALGGGCELALHADIIIAGEGASFGQPEVCVGVMAGGGGTQRLVRAIGKYRAMKMLLTGQLVSAKEALEMGFVSSVVADQDVLDTALKMAARIASMPPLAVMQTKEVLLAGADVSLDTGLMLERKAFELLFASRDQKEGMRAFIEKRKPVFEGR</sequence>
<dbReference type="PROSITE" id="PS00166">
    <property type="entry name" value="ENOYL_COA_HYDRATASE"/>
    <property type="match status" value="1"/>
</dbReference>
<protein>
    <submittedName>
        <fullName evidence="3">2,3-dehydroadipyl-CoA hydratase</fullName>
        <ecNumber evidence="3">4.2.1.17</ecNumber>
    </submittedName>
</protein>
<dbReference type="GO" id="GO:0004300">
    <property type="term" value="F:enoyl-CoA hydratase activity"/>
    <property type="evidence" value="ECO:0007669"/>
    <property type="project" value="UniProtKB-EC"/>
</dbReference>
<organism evidence="3">
    <name type="scientific">mine drainage metagenome</name>
    <dbReference type="NCBI Taxonomy" id="410659"/>
    <lineage>
        <taxon>unclassified sequences</taxon>
        <taxon>metagenomes</taxon>
        <taxon>ecological metagenomes</taxon>
    </lineage>
</organism>
<comment type="caution">
    <text evidence="3">The sequence shown here is derived from an EMBL/GenBank/DDBJ whole genome shotgun (WGS) entry which is preliminary data.</text>
</comment>
<dbReference type="Pfam" id="PF00378">
    <property type="entry name" value="ECH_1"/>
    <property type="match status" value="1"/>
</dbReference>
<dbReference type="PANTHER" id="PTHR11941:SF54">
    <property type="entry name" value="ENOYL-COA HYDRATASE, MITOCHONDRIAL"/>
    <property type="match status" value="1"/>
</dbReference>
<dbReference type="FunFam" id="3.90.226.10:FF:000009">
    <property type="entry name" value="Carnitinyl-CoA dehydratase"/>
    <property type="match status" value="1"/>
</dbReference>
<dbReference type="InterPro" id="IPR014748">
    <property type="entry name" value="Enoyl-CoA_hydra_C"/>
</dbReference>
<dbReference type="NCBIfam" id="NF006007">
    <property type="entry name" value="PRK08138.1"/>
    <property type="match status" value="1"/>
</dbReference>
<dbReference type="PANTHER" id="PTHR11941">
    <property type="entry name" value="ENOYL-COA HYDRATASE-RELATED"/>
    <property type="match status" value="1"/>
</dbReference>
<gene>
    <name evidence="3" type="primary">paaF_7</name>
    <name evidence="3" type="ORF">GALL_263750</name>
</gene>
<dbReference type="EC" id="4.2.1.17" evidence="3"/>
<dbReference type="FunFam" id="1.10.12.10:FF:000001">
    <property type="entry name" value="Probable enoyl-CoA hydratase, mitochondrial"/>
    <property type="match status" value="1"/>
</dbReference>
<dbReference type="Gene3D" id="3.90.226.10">
    <property type="entry name" value="2-enoyl-CoA Hydratase, Chain A, domain 1"/>
    <property type="match status" value="1"/>
</dbReference>
<evidence type="ECO:0000256" key="1">
    <source>
        <dbReference type="ARBA" id="ARBA00005254"/>
    </source>
</evidence>
<reference evidence="3" key="1">
    <citation type="submission" date="2016-10" db="EMBL/GenBank/DDBJ databases">
        <title>Sequence of Gallionella enrichment culture.</title>
        <authorList>
            <person name="Poehlein A."/>
            <person name="Muehling M."/>
            <person name="Daniel R."/>
        </authorList>
    </citation>
    <scope>NUCLEOTIDE SEQUENCE</scope>
</reference>